<dbReference type="FunFam" id="1.25.40.10:FF:000031">
    <property type="entry name" value="Pentatricopeptide repeat-containing protein mitochondrial"/>
    <property type="match status" value="1"/>
</dbReference>
<dbReference type="Pfam" id="PF20431">
    <property type="entry name" value="E_motif"/>
    <property type="match status" value="1"/>
</dbReference>
<evidence type="ECO:0000313" key="4">
    <source>
        <dbReference type="EMBL" id="EFJ24724.1"/>
    </source>
</evidence>
<name>D8RTR3_SELML</name>
<evidence type="ECO:0000256" key="2">
    <source>
        <dbReference type="PROSITE-ProRule" id="PRU00708"/>
    </source>
</evidence>
<feature type="repeat" description="PPR" evidence="2">
    <location>
        <begin position="277"/>
        <end position="307"/>
    </location>
</feature>
<dbReference type="EMBL" id="GL377589">
    <property type="protein sequence ID" value="EFJ24724.1"/>
    <property type="molecule type" value="Genomic_DNA"/>
</dbReference>
<dbReference type="InterPro" id="IPR002885">
    <property type="entry name" value="PPR_rpt"/>
</dbReference>
<proteinExistence type="predicted"/>
<dbReference type="FunFam" id="1.25.40.10:FF:000366">
    <property type="entry name" value="Pentatricopeptide (PPR) repeat-containing protein"/>
    <property type="match status" value="1"/>
</dbReference>
<dbReference type="InterPro" id="IPR046848">
    <property type="entry name" value="E_motif"/>
</dbReference>
<dbReference type="Pfam" id="PF14432">
    <property type="entry name" value="DYW_deaminase"/>
    <property type="match status" value="1"/>
</dbReference>
<reference evidence="4 5" key="1">
    <citation type="journal article" date="2011" name="Science">
        <title>The Selaginella genome identifies genetic changes associated with the evolution of vascular plants.</title>
        <authorList>
            <person name="Banks J.A."/>
            <person name="Nishiyama T."/>
            <person name="Hasebe M."/>
            <person name="Bowman J.L."/>
            <person name="Gribskov M."/>
            <person name="dePamphilis C."/>
            <person name="Albert V.A."/>
            <person name="Aono N."/>
            <person name="Aoyama T."/>
            <person name="Ambrose B.A."/>
            <person name="Ashton N.W."/>
            <person name="Axtell M.J."/>
            <person name="Barker E."/>
            <person name="Barker M.S."/>
            <person name="Bennetzen J.L."/>
            <person name="Bonawitz N.D."/>
            <person name="Chapple C."/>
            <person name="Cheng C."/>
            <person name="Correa L.G."/>
            <person name="Dacre M."/>
            <person name="DeBarry J."/>
            <person name="Dreyer I."/>
            <person name="Elias M."/>
            <person name="Engstrom E.M."/>
            <person name="Estelle M."/>
            <person name="Feng L."/>
            <person name="Finet C."/>
            <person name="Floyd S.K."/>
            <person name="Frommer W.B."/>
            <person name="Fujita T."/>
            <person name="Gramzow L."/>
            <person name="Gutensohn M."/>
            <person name="Harholt J."/>
            <person name="Hattori M."/>
            <person name="Heyl A."/>
            <person name="Hirai T."/>
            <person name="Hiwatashi Y."/>
            <person name="Ishikawa M."/>
            <person name="Iwata M."/>
            <person name="Karol K.G."/>
            <person name="Koehler B."/>
            <person name="Kolukisaoglu U."/>
            <person name="Kubo M."/>
            <person name="Kurata T."/>
            <person name="Lalonde S."/>
            <person name="Li K."/>
            <person name="Li Y."/>
            <person name="Litt A."/>
            <person name="Lyons E."/>
            <person name="Manning G."/>
            <person name="Maruyama T."/>
            <person name="Michael T.P."/>
            <person name="Mikami K."/>
            <person name="Miyazaki S."/>
            <person name="Morinaga S."/>
            <person name="Murata T."/>
            <person name="Mueller-Roeber B."/>
            <person name="Nelson D.R."/>
            <person name="Obara M."/>
            <person name="Oguri Y."/>
            <person name="Olmstead R.G."/>
            <person name="Onodera N."/>
            <person name="Petersen B.L."/>
            <person name="Pils B."/>
            <person name="Prigge M."/>
            <person name="Rensing S.A."/>
            <person name="Riano-Pachon D.M."/>
            <person name="Roberts A.W."/>
            <person name="Sato Y."/>
            <person name="Scheller H.V."/>
            <person name="Schulz B."/>
            <person name="Schulz C."/>
            <person name="Shakirov E.V."/>
            <person name="Shibagaki N."/>
            <person name="Shinohara N."/>
            <person name="Shippen D.E."/>
            <person name="Soerensen I."/>
            <person name="Sotooka R."/>
            <person name="Sugimoto N."/>
            <person name="Sugita M."/>
            <person name="Sumikawa N."/>
            <person name="Tanurdzic M."/>
            <person name="Theissen G."/>
            <person name="Ulvskov P."/>
            <person name="Wakazuki S."/>
            <person name="Weng J.K."/>
            <person name="Willats W.W."/>
            <person name="Wipf D."/>
            <person name="Wolf P.G."/>
            <person name="Yang L."/>
            <person name="Zimmer A.D."/>
            <person name="Zhu Q."/>
            <person name="Mitros T."/>
            <person name="Hellsten U."/>
            <person name="Loque D."/>
            <person name="Otillar R."/>
            <person name="Salamov A."/>
            <person name="Schmutz J."/>
            <person name="Shapiro H."/>
            <person name="Lindquist E."/>
            <person name="Lucas S."/>
            <person name="Rokhsar D."/>
            <person name="Grigoriev I.V."/>
        </authorList>
    </citation>
    <scope>NUCLEOTIDE SEQUENCE [LARGE SCALE GENOMIC DNA]</scope>
</reference>
<evidence type="ECO:0000259" key="3">
    <source>
        <dbReference type="Pfam" id="PF14432"/>
    </source>
</evidence>
<gene>
    <name evidence="4" type="ORF">SELMODRAFT_101093</name>
</gene>
<dbReference type="PROSITE" id="PS51375">
    <property type="entry name" value="PPR"/>
    <property type="match status" value="5"/>
</dbReference>
<dbReference type="PANTHER" id="PTHR47926:SF347">
    <property type="entry name" value="PENTATRICOPEPTIDE REPEAT-CONTAINING PROTEIN"/>
    <property type="match status" value="1"/>
</dbReference>
<protein>
    <recommendedName>
        <fullName evidence="3">DYW domain-containing protein</fullName>
    </recommendedName>
</protein>
<dbReference type="Pfam" id="PF13041">
    <property type="entry name" value="PPR_2"/>
    <property type="match status" value="2"/>
</dbReference>
<dbReference type="NCBIfam" id="TIGR00756">
    <property type="entry name" value="PPR"/>
    <property type="match status" value="5"/>
</dbReference>
<dbReference type="GO" id="GO:0009451">
    <property type="term" value="P:RNA modification"/>
    <property type="evidence" value="ECO:0007669"/>
    <property type="project" value="InterPro"/>
</dbReference>
<accession>D8RTR3</accession>
<evidence type="ECO:0000313" key="5">
    <source>
        <dbReference type="Proteomes" id="UP000001514"/>
    </source>
</evidence>
<dbReference type="Proteomes" id="UP000001514">
    <property type="component" value="Unassembled WGS sequence"/>
</dbReference>
<dbReference type="GO" id="GO:0008270">
    <property type="term" value="F:zinc ion binding"/>
    <property type="evidence" value="ECO:0007669"/>
    <property type="project" value="InterPro"/>
</dbReference>
<feature type="domain" description="DYW" evidence="3">
    <location>
        <begin position="523"/>
        <end position="615"/>
    </location>
</feature>
<dbReference type="OMA" id="QLIRRCA"/>
<evidence type="ECO:0000256" key="1">
    <source>
        <dbReference type="ARBA" id="ARBA00022737"/>
    </source>
</evidence>
<feature type="repeat" description="PPR" evidence="2">
    <location>
        <begin position="207"/>
        <end position="241"/>
    </location>
</feature>
<organism evidence="5">
    <name type="scientific">Selaginella moellendorffii</name>
    <name type="common">Spikemoss</name>
    <dbReference type="NCBI Taxonomy" id="88036"/>
    <lineage>
        <taxon>Eukaryota</taxon>
        <taxon>Viridiplantae</taxon>
        <taxon>Streptophyta</taxon>
        <taxon>Embryophyta</taxon>
        <taxon>Tracheophyta</taxon>
        <taxon>Lycopodiopsida</taxon>
        <taxon>Selaginellales</taxon>
        <taxon>Selaginellaceae</taxon>
        <taxon>Selaginella</taxon>
    </lineage>
</organism>
<dbReference type="Gramene" id="EFJ24724">
    <property type="protein sequence ID" value="EFJ24724"/>
    <property type="gene ID" value="SELMODRAFT_101093"/>
</dbReference>
<dbReference type="Pfam" id="PF01535">
    <property type="entry name" value="PPR"/>
    <property type="match status" value="3"/>
</dbReference>
<dbReference type="InterPro" id="IPR011990">
    <property type="entry name" value="TPR-like_helical_dom_sf"/>
</dbReference>
<feature type="repeat" description="PPR" evidence="2">
    <location>
        <begin position="176"/>
        <end position="206"/>
    </location>
</feature>
<dbReference type="InterPro" id="IPR046960">
    <property type="entry name" value="PPR_At4g14850-like_plant"/>
</dbReference>
<dbReference type="InParanoid" id="D8RTR3"/>
<dbReference type="PANTHER" id="PTHR47926">
    <property type="entry name" value="PENTATRICOPEPTIDE REPEAT-CONTAINING PROTEIN"/>
    <property type="match status" value="1"/>
</dbReference>
<dbReference type="eggNOG" id="KOG4197">
    <property type="taxonomic scope" value="Eukaryota"/>
</dbReference>
<dbReference type="Gene3D" id="1.25.40.10">
    <property type="entry name" value="Tetratricopeptide repeat domain"/>
    <property type="match status" value="3"/>
</dbReference>
<keyword evidence="5" id="KW-1185">Reference proteome</keyword>
<dbReference type="HOGENOM" id="CLU_002706_37_8_1"/>
<dbReference type="KEGG" id="smo:SELMODRAFT_101093"/>
<keyword evidence="1" id="KW-0677">Repeat</keyword>
<feature type="repeat" description="PPR" evidence="2">
    <location>
        <begin position="106"/>
        <end position="140"/>
    </location>
</feature>
<dbReference type="InterPro" id="IPR032867">
    <property type="entry name" value="DYW_dom"/>
</dbReference>
<sequence length="615" mass="68447">MASSVRRAITKWLSPVLECGGVDAIREAVDLLEQSGAAGGTGDLEQLIRRCAGAKALEEGRRIHRWMDSGTLDRPRFLSNLLVDMYGKCGSLVEAKRVFDAMQHKNVFSWTMLMAGFVQSGRGVEAIQLFHRMCQEGELPDRVALLKFIDSCGAAKALSQGREIHSAAASCGMDSDLVTANAIINMYGKCGSIGEAFAVFTRMPEKNVISWSTMIAAFCQNELADEALLFFKLMQQEGMELDRITYVSVLDAYTSVGALELGKALHVRIVYAGLDTSIVVGNTLVNMYGKCGSPDDARDVFDSMVEKNVVSWNAMLAAYGQNGRSREALALFDSMDLEGVRPNDITFVTILYCCSHSGKFKDAVSHFVEMRQDFGITPREVHFGCLIDMLGRSGKLEEAEELIQAMPVPADAVLWTSLLCACVTHKDEDRAARAAEEAFQREPRCAAAYIMLSNLYAALKKWDEAAKVRKRMEQAGVRKQAGRSWIEIDKQVHEFVAGDSIHPDKSRIFKTLQRLMSEMRIKGYEPDRKVVIHSMEEEEKDEVLFYHSEKLAVAFGIASTPPRTPLCIVKNLRVCSDCHSAIKFISGVEGRRITVRDSNRFHHFDRGECSCGDYW</sequence>
<dbReference type="FunFam" id="1.25.40.10:FF:000285">
    <property type="entry name" value="Pentatricopeptide repeat-containing protein, chloroplastic"/>
    <property type="match status" value="1"/>
</dbReference>
<dbReference type="SUPFAM" id="SSF48452">
    <property type="entry name" value="TPR-like"/>
    <property type="match status" value="1"/>
</dbReference>
<dbReference type="GO" id="GO:0003723">
    <property type="term" value="F:RNA binding"/>
    <property type="evidence" value="ECO:0007669"/>
    <property type="project" value="InterPro"/>
</dbReference>
<dbReference type="AlphaFoldDB" id="D8RTR3"/>
<dbReference type="FunFam" id="1.25.40.10:FF:000073">
    <property type="entry name" value="Pentatricopeptide repeat-containing protein chloroplastic"/>
    <property type="match status" value="1"/>
</dbReference>
<feature type="repeat" description="PPR" evidence="2">
    <location>
        <begin position="308"/>
        <end position="342"/>
    </location>
</feature>